<evidence type="ECO:0000313" key="2">
    <source>
        <dbReference type="Proteomes" id="UP000325787"/>
    </source>
</evidence>
<organism evidence="1 2">
    <name type="scientific">Saccharothrix syringae</name>
    <name type="common">Nocardiopsis syringae</name>
    <dbReference type="NCBI Taxonomy" id="103733"/>
    <lineage>
        <taxon>Bacteria</taxon>
        <taxon>Bacillati</taxon>
        <taxon>Actinomycetota</taxon>
        <taxon>Actinomycetes</taxon>
        <taxon>Pseudonocardiales</taxon>
        <taxon>Pseudonocardiaceae</taxon>
        <taxon>Saccharothrix</taxon>
    </lineage>
</organism>
<dbReference type="RefSeq" id="WP_033427406.1">
    <property type="nucleotide sequence ID" value="NZ_CP034550.1"/>
</dbReference>
<gene>
    <name evidence="1" type="ORF">EKG83_08305</name>
</gene>
<dbReference type="InterPro" id="IPR029057">
    <property type="entry name" value="PRTase-like"/>
</dbReference>
<dbReference type="EMBL" id="CP034550">
    <property type="protein sequence ID" value="QFZ17476.1"/>
    <property type="molecule type" value="Genomic_DNA"/>
</dbReference>
<dbReference type="SUPFAM" id="SSF53271">
    <property type="entry name" value="PRTase-like"/>
    <property type="match status" value="1"/>
</dbReference>
<dbReference type="OrthoDB" id="3627675at2"/>
<sequence>MPASTSPHPNLADWKLEPSGSSWLLRFRCPPEVADHVFGALPDAEPLRNRGTDPRWPYRLRLDSAPPADLADFLALLGEVLVVPVNHEALDAVLALDHRMQLDGSARTDRAEQLHLVKHGGVPAEVDRAGQELVAALAEAVIRHEWYVRATRVLPVPGHEPPRPAASVLLGLALAQDLGLGLTPVTGPARKPARLMTARERVDLLSAFRVDEDLTGRTVLVVDDAYQSGYTMAGVANAARRAGATTVLGLTAVWHTRR</sequence>
<name>A0A5Q0GTQ8_SACSY</name>
<dbReference type="KEGG" id="ssyi:EKG83_08305"/>
<keyword evidence="1" id="KW-0328">Glycosyltransferase</keyword>
<protein>
    <submittedName>
        <fullName evidence="1">Phosphoribosyltransferase</fullName>
    </submittedName>
</protein>
<dbReference type="Proteomes" id="UP000325787">
    <property type="component" value="Chromosome"/>
</dbReference>
<keyword evidence="1" id="KW-0808">Transferase</keyword>
<dbReference type="CDD" id="cd06223">
    <property type="entry name" value="PRTases_typeI"/>
    <property type="match status" value="1"/>
</dbReference>
<dbReference type="Gene3D" id="3.40.50.2020">
    <property type="match status" value="1"/>
</dbReference>
<accession>A0A5Q0GTQ8</accession>
<dbReference type="AlphaFoldDB" id="A0A5Q0GTQ8"/>
<dbReference type="GO" id="GO:0016757">
    <property type="term" value="F:glycosyltransferase activity"/>
    <property type="evidence" value="ECO:0007669"/>
    <property type="project" value="UniProtKB-KW"/>
</dbReference>
<evidence type="ECO:0000313" key="1">
    <source>
        <dbReference type="EMBL" id="QFZ17476.1"/>
    </source>
</evidence>
<keyword evidence="2" id="KW-1185">Reference proteome</keyword>
<dbReference type="InterPro" id="IPR000836">
    <property type="entry name" value="PRTase_dom"/>
</dbReference>
<reference evidence="2" key="1">
    <citation type="journal article" date="2021" name="Curr. Microbiol.">
        <title>Complete genome of nocamycin-producing strain Saccharothrix syringae NRRL B-16468 reveals the biosynthetic potential for secondary metabolites.</title>
        <authorList>
            <person name="Mo X."/>
            <person name="Yang S."/>
        </authorList>
    </citation>
    <scope>NUCLEOTIDE SEQUENCE [LARGE SCALE GENOMIC DNA]</scope>
    <source>
        <strain evidence="2">ATCC 51364 / DSM 43886 / JCM 6844 / KCTC 9398 / NBRC 14523 / NRRL B-16468 / INA 2240</strain>
    </source>
</reference>
<proteinExistence type="predicted"/>